<keyword evidence="5 7" id="KW-0472">Membrane</keyword>
<evidence type="ECO:0000256" key="2">
    <source>
        <dbReference type="ARBA" id="ARBA00022475"/>
    </source>
</evidence>
<dbReference type="PANTHER" id="PTHR33885">
    <property type="entry name" value="PHAGE SHOCK PROTEIN C"/>
    <property type="match status" value="1"/>
</dbReference>
<dbReference type="InterPro" id="IPR052027">
    <property type="entry name" value="PspC"/>
</dbReference>
<accession>A0ABW9G6B5</accession>
<proteinExistence type="predicted"/>
<evidence type="ECO:0000313" key="10">
    <source>
        <dbReference type="Proteomes" id="UP001629953"/>
    </source>
</evidence>
<name>A0ABW9G6B5_9GAMM</name>
<keyword evidence="6" id="KW-0175">Coiled coil</keyword>
<dbReference type="EMBL" id="JBEQCT010000003">
    <property type="protein sequence ID" value="MFM2485032.1"/>
    <property type="molecule type" value="Genomic_DNA"/>
</dbReference>
<evidence type="ECO:0000256" key="1">
    <source>
        <dbReference type="ARBA" id="ARBA00004162"/>
    </source>
</evidence>
<feature type="transmembrane region" description="Helical" evidence="7">
    <location>
        <begin position="44"/>
        <end position="68"/>
    </location>
</feature>
<evidence type="ECO:0000259" key="8">
    <source>
        <dbReference type="Pfam" id="PF04024"/>
    </source>
</evidence>
<evidence type="ECO:0000256" key="3">
    <source>
        <dbReference type="ARBA" id="ARBA00022692"/>
    </source>
</evidence>
<dbReference type="Proteomes" id="UP001629953">
    <property type="component" value="Unassembled WGS sequence"/>
</dbReference>
<comment type="caution">
    <text evidence="9">The sequence shown here is derived from an EMBL/GenBank/DDBJ whole genome shotgun (WGS) entry which is preliminary data.</text>
</comment>
<keyword evidence="10" id="KW-1185">Reference proteome</keyword>
<dbReference type="PANTHER" id="PTHR33885:SF3">
    <property type="entry name" value="PHAGE SHOCK PROTEIN C"/>
    <property type="match status" value="1"/>
</dbReference>
<evidence type="ECO:0000313" key="9">
    <source>
        <dbReference type="EMBL" id="MFM2485032.1"/>
    </source>
</evidence>
<dbReference type="Pfam" id="PF04024">
    <property type="entry name" value="PspC"/>
    <property type="match status" value="1"/>
</dbReference>
<feature type="domain" description="Phage shock protein PspC N-terminal" evidence="8">
    <location>
        <begin position="14"/>
        <end position="69"/>
    </location>
</feature>
<evidence type="ECO:0000256" key="7">
    <source>
        <dbReference type="SAM" id="Phobius"/>
    </source>
</evidence>
<dbReference type="RefSeq" id="WP_408623245.1">
    <property type="nucleotide sequence ID" value="NZ_JBEQCT010000003.1"/>
</dbReference>
<feature type="coiled-coil region" evidence="6">
    <location>
        <begin position="98"/>
        <end position="125"/>
    </location>
</feature>
<keyword evidence="4 7" id="KW-1133">Transmembrane helix</keyword>
<keyword evidence="3 7" id="KW-0812">Transmembrane</keyword>
<evidence type="ECO:0000256" key="4">
    <source>
        <dbReference type="ARBA" id="ARBA00022989"/>
    </source>
</evidence>
<organism evidence="9 10">
    <name type="scientific">Celerinatantimonas yamalensis</name>
    <dbReference type="NCBI Taxonomy" id="559956"/>
    <lineage>
        <taxon>Bacteria</taxon>
        <taxon>Pseudomonadati</taxon>
        <taxon>Pseudomonadota</taxon>
        <taxon>Gammaproteobacteria</taxon>
        <taxon>Celerinatantimonadaceae</taxon>
        <taxon>Celerinatantimonas</taxon>
    </lineage>
</organism>
<sequence length="142" mass="16715">MKYKDKKSHGWGLNLYRNEEQGRIGGVCAGLADHFDVAPWVVRLFTFGSFFFLGGFVVFAYLALWFFLDVRPAGGDGYEYEYDEHQRSYRPKKMFKYSDSANSRLRRAKEKLDDVTGRVSDMERHVTSRKFDLDREFSKMHD</sequence>
<protein>
    <submittedName>
        <fullName evidence="9">PspC domain-containing protein</fullName>
    </submittedName>
</protein>
<reference evidence="9 10" key="1">
    <citation type="journal article" date="2013" name="Int. J. Syst. Evol. Microbiol.">
        <title>Celerinatantimonas yamalensis sp. nov., a cold-adapted diazotrophic bacterium from a cold permafrost brine.</title>
        <authorList>
            <person name="Shcherbakova V."/>
            <person name="Chuvilskaya N."/>
            <person name="Rivkina E."/>
            <person name="Demidov N."/>
            <person name="Uchaeva V."/>
            <person name="Suetin S."/>
            <person name="Suzina N."/>
            <person name="Gilichinsky D."/>
        </authorList>
    </citation>
    <scope>NUCLEOTIDE SEQUENCE [LARGE SCALE GENOMIC DNA]</scope>
    <source>
        <strain evidence="9 10">C7</strain>
    </source>
</reference>
<gene>
    <name evidence="9" type="ORF">ABUE30_08140</name>
</gene>
<dbReference type="InterPro" id="IPR007168">
    <property type="entry name" value="Phageshock_PspC_N"/>
</dbReference>
<comment type="subcellular location">
    <subcellularLocation>
        <location evidence="1">Cell membrane</location>
        <topology evidence="1">Single-pass membrane protein</topology>
    </subcellularLocation>
</comment>
<keyword evidence="2" id="KW-1003">Cell membrane</keyword>
<evidence type="ECO:0000256" key="6">
    <source>
        <dbReference type="SAM" id="Coils"/>
    </source>
</evidence>
<evidence type="ECO:0000256" key="5">
    <source>
        <dbReference type="ARBA" id="ARBA00023136"/>
    </source>
</evidence>